<protein>
    <submittedName>
        <fullName evidence="2">Uncharacterized protein</fullName>
    </submittedName>
</protein>
<feature type="non-terminal residue" evidence="2">
    <location>
        <position position="1"/>
    </location>
</feature>
<evidence type="ECO:0000256" key="1">
    <source>
        <dbReference type="SAM" id="Coils"/>
    </source>
</evidence>
<dbReference type="AlphaFoldDB" id="X6MU56"/>
<feature type="coiled-coil region" evidence="1">
    <location>
        <begin position="87"/>
        <end position="131"/>
    </location>
</feature>
<dbReference type="Proteomes" id="UP000023152">
    <property type="component" value="Unassembled WGS sequence"/>
</dbReference>
<name>X6MU56_RETFI</name>
<evidence type="ECO:0000313" key="2">
    <source>
        <dbReference type="EMBL" id="ETO16655.1"/>
    </source>
</evidence>
<comment type="caution">
    <text evidence="2">The sequence shown here is derived from an EMBL/GenBank/DDBJ whole genome shotgun (WGS) entry which is preliminary data.</text>
</comment>
<accession>X6MU56</accession>
<keyword evidence="1" id="KW-0175">Coiled coil</keyword>
<feature type="coiled-coil region" evidence="1">
    <location>
        <begin position="275"/>
        <end position="302"/>
    </location>
</feature>
<keyword evidence="3" id="KW-1185">Reference proteome</keyword>
<evidence type="ECO:0000313" key="3">
    <source>
        <dbReference type="Proteomes" id="UP000023152"/>
    </source>
</evidence>
<proteinExistence type="predicted"/>
<organism evidence="2 3">
    <name type="scientific">Reticulomyxa filosa</name>
    <dbReference type="NCBI Taxonomy" id="46433"/>
    <lineage>
        <taxon>Eukaryota</taxon>
        <taxon>Sar</taxon>
        <taxon>Rhizaria</taxon>
        <taxon>Retaria</taxon>
        <taxon>Foraminifera</taxon>
        <taxon>Monothalamids</taxon>
        <taxon>Reticulomyxidae</taxon>
        <taxon>Reticulomyxa</taxon>
    </lineage>
</organism>
<dbReference type="EMBL" id="ASPP01017989">
    <property type="protein sequence ID" value="ETO16655.1"/>
    <property type="molecule type" value="Genomic_DNA"/>
</dbReference>
<sequence length="451" mass="52540">QNVPPFLQQDIDVLVSAPELSINTIKSSCLAFSNVMDSLRDLCDSKLTIANQYMIQMKEKAKRLSETKALFQKVESGEGDGKMTEDAEKLQSEMLQLQMELYQLDEEYRPIHSKLRQINKIENDLEKFRDNYMLSMSQLRRVHRRIGQVLHEHQTQCDSTIIAFQATDVQQGVIQSEIKDKMIEFDVHIQHLEQRQDEARNERIANQSYATTIARTYYSSYFSTADAEQQFEQGQKSTKELELESELDSCKNSASGLSQFLRDLQQLRREQTLRITYLQQVIEQLNRQKQAVQESMDTLQRQAVHKLQTIRVECIAPLQEQLLLLRRDDPSHSLLKPLDSEEKREGISNDTELSLEQIAEKRARRMNQVHAKLRDLESRAMTIDSGEYLRGLTEVRELQLIMSNPYLKFFFTDFVRKTNQMFQDMQLAATLISQQTPSLFFNNIFVCVCVC</sequence>
<feature type="non-terminal residue" evidence="2">
    <location>
        <position position="451"/>
    </location>
</feature>
<gene>
    <name evidence="2" type="ORF">RFI_20684</name>
</gene>
<reference evidence="2 3" key="1">
    <citation type="journal article" date="2013" name="Curr. Biol.">
        <title>The Genome of the Foraminiferan Reticulomyxa filosa.</title>
        <authorList>
            <person name="Glockner G."/>
            <person name="Hulsmann N."/>
            <person name="Schleicher M."/>
            <person name="Noegel A.A."/>
            <person name="Eichinger L."/>
            <person name="Gallinger C."/>
            <person name="Pawlowski J."/>
            <person name="Sierra R."/>
            <person name="Euteneuer U."/>
            <person name="Pillet L."/>
            <person name="Moustafa A."/>
            <person name="Platzer M."/>
            <person name="Groth M."/>
            <person name="Szafranski K."/>
            <person name="Schliwa M."/>
        </authorList>
    </citation>
    <scope>NUCLEOTIDE SEQUENCE [LARGE SCALE GENOMIC DNA]</scope>
</reference>